<keyword evidence="1" id="KW-1133">Transmembrane helix</keyword>
<keyword evidence="3" id="KW-1185">Reference proteome</keyword>
<evidence type="ECO:0000313" key="3">
    <source>
        <dbReference type="Proteomes" id="UP000035762"/>
    </source>
</evidence>
<gene>
    <name evidence="2" type="ORF">BN961_01742</name>
</gene>
<keyword evidence="1" id="KW-0472">Membrane</keyword>
<evidence type="ECO:0000256" key="1">
    <source>
        <dbReference type="SAM" id="Phobius"/>
    </source>
</evidence>
<organism evidence="2 3">
    <name type="scientific">Afipia felis</name>
    <name type="common">Cat scratch disease bacillus</name>
    <dbReference type="NCBI Taxonomy" id="1035"/>
    <lineage>
        <taxon>Bacteria</taxon>
        <taxon>Pseudomonadati</taxon>
        <taxon>Pseudomonadota</taxon>
        <taxon>Alphaproteobacteria</taxon>
        <taxon>Hyphomicrobiales</taxon>
        <taxon>Nitrobacteraceae</taxon>
        <taxon>Afipia</taxon>
    </lineage>
</organism>
<reference evidence="2 3" key="1">
    <citation type="journal article" date="2014" name="Genome Announc.">
        <title>Genome Sequence of Afipia felis Strain 76713, Isolated in Hospital Water Using an Amoeba Co-Culture Procedure.</title>
        <authorList>
            <person name="Benamar S."/>
            <person name="La Scola B."/>
            <person name="Croce O."/>
        </authorList>
    </citation>
    <scope>NUCLEOTIDE SEQUENCE [LARGE SCALE GENOMIC DNA]</scope>
    <source>
        <strain evidence="2 3">76713</strain>
    </source>
</reference>
<accession>A0A090N7B8</accession>
<dbReference type="Proteomes" id="UP000035762">
    <property type="component" value="Unassembled WGS sequence"/>
</dbReference>
<comment type="caution">
    <text evidence="2">The sequence shown here is derived from an EMBL/GenBank/DDBJ whole genome shotgun (WGS) entry which is preliminary data.</text>
</comment>
<feature type="transmembrane region" description="Helical" evidence="1">
    <location>
        <begin position="12"/>
        <end position="37"/>
    </location>
</feature>
<dbReference type="RefSeq" id="WP_009339199.1">
    <property type="nucleotide sequence ID" value="NZ_CCAZ020000001.1"/>
</dbReference>
<dbReference type="STRING" id="1035.BN961_01742"/>
<dbReference type="AlphaFoldDB" id="A0A090N7B8"/>
<proteinExistence type="predicted"/>
<sequence length="69" mass="7450">MSGRSVFPKHRTLGQIFAVPALIGVMSIVGLVAALVGDGVWDGLSWLMLLTPVVIYAACIYIPRRPKAR</sequence>
<protein>
    <submittedName>
        <fullName evidence="2">Uncharacterized protein</fullName>
    </submittedName>
</protein>
<keyword evidence="1" id="KW-0812">Transmembrane</keyword>
<evidence type="ECO:0000313" key="2">
    <source>
        <dbReference type="EMBL" id="CEG08328.1"/>
    </source>
</evidence>
<feature type="transmembrane region" description="Helical" evidence="1">
    <location>
        <begin position="43"/>
        <end position="62"/>
    </location>
</feature>
<dbReference type="EMBL" id="CCAZ020000001">
    <property type="protein sequence ID" value="CEG08328.1"/>
    <property type="molecule type" value="Genomic_DNA"/>
</dbReference>
<name>A0A090N7B8_AFIFE</name>